<evidence type="ECO:0000256" key="1">
    <source>
        <dbReference type="ARBA" id="ARBA00006432"/>
    </source>
</evidence>
<dbReference type="Pfam" id="PF13193">
    <property type="entry name" value="AMP-binding_C"/>
    <property type="match status" value="1"/>
</dbReference>
<dbReference type="InterPro" id="IPR000873">
    <property type="entry name" value="AMP-dep_synth/lig_dom"/>
</dbReference>
<dbReference type="GO" id="GO:0031956">
    <property type="term" value="F:medium-chain fatty acid-CoA ligase activity"/>
    <property type="evidence" value="ECO:0007669"/>
    <property type="project" value="TreeGrafter"/>
</dbReference>
<organism evidence="5 6">
    <name type="scientific">Corynebacterium kalidii</name>
    <dbReference type="NCBI Taxonomy" id="2931982"/>
    <lineage>
        <taxon>Bacteria</taxon>
        <taxon>Bacillati</taxon>
        <taxon>Actinomycetota</taxon>
        <taxon>Actinomycetes</taxon>
        <taxon>Mycobacteriales</taxon>
        <taxon>Corynebacteriaceae</taxon>
        <taxon>Corynebacterium</taxon>
    </lineage>
</organism>
<dbReference type="EMBL" id="JALIEA010000008">
    <property type="protein sequence ID" value="MCJ7857418.1"/>
    <property type="molecule type" value="Genomic_DNA"/>
</dbReference>
<name>A0A9X1WFD6_9CORY</name>
<dbReference type="InterPro" id="IPR020845">
    <property type="entry name" value="AMP-binding_CS"/>
</dbReference>
<evidence type="ECO:0000259" key="4">
    <source>
        <dbReference type="Pfam" id="PF13193"/>
    </source>
</evidence>
<comment type="caution">
    <text evidence="5">The sequence shown here is derived from an EMBL/GenBank/DDBJ whole genome shotgun (WGS) entry which is preliminary data.</text>
</comment>
<dbReference type="Proteomes" id="UP001139207">
    <property type="component" value="Unassembled WGS sequence"/>
</dbReference>
<dbReference type="InterPro" id="IPR025110">
    <property type="entry name" value="AMP-bd_C"/>
</dbReference>
<reference evidence="5" key="1">
    <citation type="submission" date="2022-04" db="EMBL/GenBank/DDBJ databases">
        <title>Corynebacterium kalidii LD5P10.</title>
        <authorList>
            <person name="Sun J.Q."/>
        </authorList>
    </citation>
    <scope>NUCLEOTIDE SEQUENCE</scope>
    <source>
        <strain evidence="5">LD5P10</strain>
    </source>
</reference>
<feature type="domain" description="AMP-binding enzyme C-terminal" evidence="4">
    <location>
        <begin position="508"/>
        <end position="580"/>
    </location>
</feature>
<dbReference type="Gene3D" id="3.40.50.12780">
    <property type="entry name" value="N-terminal domain of ligase-like"/>
    <property type="match status" value="1"/>
</dbReference>
<dbReference type="SUPFAM" id="SSF56801">
    <property type="entry name" value="Acetyl-CoA synthetase-like"/>
    <property type="match status" value="1"/>
</dbReference>
<evidence type="ECO:0000313" key="6">
    <source>
        <dbReference type="Proteomes" id="UP001139207"/>
    </source>
</evidence>
<evidence type="ECO:0000256" key="2">
    <source>
        <dbReference type="ARBA" id="ARBA00022598"/>
    </source>
</evidence>
<dbReference type="RefSeq" id="WP_244803168.1">
    <property type="nucleotide sequence ID" value="NZ_JALIEA010000008.1"/>
</dbReference>
<gene>
    <name evidence="5" type="ORF">MUN33_01625</name>
</gene>
<protein>
    <submittedName>
        <fullName evidence="5">AMP-binding protein</fullName>
    </submittedName>
</protein>
<evidence type="ECO:0000259" key="3">
    <source>
        <dbReference type="Pfam" id="PF00501"/>
    </source>
</evidence>
<evidence type="ECO:0000313" key="5">
    <source>
        <dbReference type="EMBL" id="MCJ7857418.1"/>
    </source>
</evidence>
<dbReference type="PANTHER" id="PTHR43201">
    <property type="entry name" value="ACYL-COA SYNTHETASE"/>
    <property type="match status" value="1"/>
</dbReference>
<keyword evidence="2" id="KW-0436">Ligase</keyword>
<dbReference type="PROSITE" id="PS00455">
    <property type="entry name" value="AMP_BINDING"/>
    <property type="match status" value="1"/>
</dbReference>
<dbReference type="InterPro" id="IPR042099">
    <property type="entry name" value="ANL_N_sf"/>
</dbReference>
<proteinExistence type="inferred from homology"/>
<dbReference type="AlphaFoldDB" id="A0A9X1WFD6"/>
<accession>A0A9X1WFD6</accession>
<dbReference type="GO" id="GO:0006631">
    <property type="term" value="P:fatty acid metabolic process"/>
    <property type="evidence" value="ECO:0007669"/>
    <property type="project" value="TreeGrafter"/>
</dbReference>
<dbReference type="InterPro" id="IPR045851">
    <property type="entry name" value="AMP-bd_C_sf"/>
</dbReference>
<sequence length="590" mass="63656">MQQTHPSPAGFEGSVCSRGRHAVWFPAFEEVRGKVICKVRNRVQQIVFDTKGILRGARAAVSAGFFNGFTAEDGIATARSLIRYGASLSGLLEVAAARFPDRVALVDDDGELTYAELRDQAVLTAQALVANGVDANSRVGIMARNGRGFLIPLAAKGYVGFTVFLLNVGASRTQIANIVEEHDISFLFVDSEFDSRIPDESPRVSVCHSWVGDNARTDIAFPTFRDLWATPGTTDVTFGRRPVQGGVVLMSSGTSGTPKAVGHGEPHVPLGVLGPPVESCGLKAGCTLQMTASMFHVLGWGASCIALFAGCTIVTQRTFSAENVLHQLDTYRCEGLISSAVFLKEQLAVHDSDPGRYDTSSLRFILNAGNAMSEDLVRGLQERYGYILGSGYGSTEGLLVSYSSPSDLREDPLTAGHPVWNGRLELLDPASGREVEPGQVGVVHARNAMSMKGYLGARDREDVTRGLLSLGDKGVIDPRSGRLRVLGRNNDMIIVGGENIWPTSVSDIIDRLDGVAESYCVGVEDDETFQRVKAYVVTDGSVELTEDAVREHVRDNFMAPAVPRDVVLMDRPLPRNPIGKVVKRELEAFG</sequence>
<comment type="similarity">
    <text evidence="1">Belongs to the ATP-dependent AMP-binding enzyme family.</text>
</comment>
<dbReference type="Gene3D" id="3.30.300.30">
    <property type="match status" value="1"/>
</dbReference>
<dbReference type="Pfam" id="PF00501">
    <property type="entry name" value="AMP-binding"/>
    <property type="match status" value="1"/>
</dbReference>
<dbReference type="PANTHER" id="PTHR43201:SF5">
    <property type="entry name" value="MEDIUM-CHAIN ACYL-COA LIGASE ACSF2, MITOCHONDRIAL"/>
    <property type="match status" value="1"/>
</dbReference>
<keyword evidence="6" id="KW-1185">Reference proteome</keyword>
<feature type="domain" description="AMP-dependent synthetase/ligase" evidence="3">
    <location>
        <begin position="93"/>
        <end position="455"/>
    </location>
</feature>